<dbReference type="InterPro" id="IPR052971">
    <property type="entry name" value="TRP_calcium_channel"/>
</dbReference>
<feature type="transmembrane region" description="Helical" evidence="2">
    <location>
        <begin position="265"/>
        <end position="287"/>
    </location>
</feature>
<evidence type="ECO:0000256" key="1">
    <source>
        <dbReference type="SAM" id="MobiDB-lite"/>
    </source>
</evidence>
<dbReference type="STRING" id="985895.E4ZQJ8"/>
<dbReference type="OrthoDB" id="310870at2759"/>
<evidence type="ECO:0000313" key="4">
    <source>
        <dbReference type="EMBL" id="CBX94003.1"/>
    </source>
</evidence>
<dbReference type="eggNOG" id="ENOG502R4J4">
    <property type="taxonomic scope" value="Eukaryota"/>
</dbReference>
<dbReference type="HOGENOM" id="CLU_014699_0_0_1"/>
<keyword evidence="5" id="KW-1185">Reference proteome</keyword>
<dbReference type="Pfam" id="PF23317">
    <property type="entry name" value="YVC1_C"/>
    <property type="match status" value="1"/>
</dbReference>
<organism evidence="5">
    <name type="scientific">Leptosphaeria maculans (strain JN3 / isolate v23.1.3 / race Av1-4-5-6-7-8)</name>
    <name type="common">Blackleg fungus</name>
    <name type="synonym">Phoma lingam</name>
    <dbReference type="NCBI Taxonomy" id="985895"/>
    <lineage>
        <taxon>Eukaryota</taxon>
        <taxon>Fungi</taxon>
        <taxon>Dikarya</taxon>
        <taxon>Ascomycota</taxon>
        <taxon>Pezizomycotina</taxon>
        <taxon>Dothideomycetes</taxon>
        <taxon>Pleosporomycetidae</taxon>
        <taxon>Pleosporales</taxon>
        <taxon>Pleosporineae</taxon>
        <taxon>Leptosphaeriaceae</taxon>
        <taxon>Plenodomus</taxon>
        <taxon>Plenodomus lingam/Leptosphaeria maculans species complex</taxon>
    </lineage>
</organism>
<feature type="transmembrane region" description="Helical" evidence="2">
    <location>
        <begin position="362"/>
        <end position="382"/>
    </location>
</feature>
<dbReference type="EMBL" id="FP929116">
    <property type="protein sequence ID" value="CBX94003.1"/>
    <property type="molecule type" value="Genomic_DNA"/>
</dbReference>
<dbReference type="InterPro" id="IPR056336">
    <property type="entry name" value="YVC1_C"/>
</dbReference>
<name>E4ZQJ8_LEPMJ</name>
<feature type="compositionally biased region" description="Polar residues" evidence="1">
    <location>
        <begin position="162"/>
        <end position="176"/>
    </location>
</feature>
<accession>E4ZQJ8</accession>
<keyword evidence="2" id="KW-0812">Transmembrane</keyword>
<evidence type="ECO:0000313" key="5">
    <source>
        <dbReference type="Proteomes" id="UP000002668"/>
    </source>
</evidence>
<feature type="domain" description="Calcium channel YVC1-like C-terminal transmembrane" evidence="3">
    <location>
        <begin position="275"/>
        <end position="439"/>
    </location>
</feature>
<feature type="transmembrane region" description="Helical" evidence="2">
    <location>
        <begin position="330"/>
        <end position="350"/>
    </location>
</feature>
<dbReference type="InParanoid" id="E4ZQJ8"/>
<dbReference type="OMA" id="GYACEFV"/>
<dbReference type="PANTHER" id="PTHR35859">
    <property type="entry name" value="NONSELECTIVE CATION CHANNEL PROTEIN"/>
    <property type="match status" value="1"/>
</dbReference>
<evidence type="ECO:0000259" key="3">
    <source>
        <dbReference type="Pfam" id="PF23317"/>
    </source>
</evidence>
<dbReference type="VEuPathDB" id="FungiDB:LEMA_P036770.1"/>
<reference evidence="5" key="1">
    <citation type="journal article" date="2011" name="Nat. Commun.">
        <title>Effector diversification within compartments of the Leptosphaeria maculans genome affected by Repeat-Induced Point mutations.</title>
        <authorList>
            <person name="Rouxel T."/>
            <person name="Grandaubert J."/>
            <person name="Hane J.K."/>
            <person name="Hoede C."/>
            <person name="van de Wouw A.P."/>
            <person name="Couloux A."/>
            <person name="Dominguez V."/>
            <person name="Anthouard V."/>
            <person name="Bally P."/>
            <person name="Bourras S."/>
            <person name="Cozijnsen A.J."/>
            <person name="Ciuffetti L.M."/>
            <person name="Degrave A."/>
            <person name="Dilmaghani A."/>
            <person name="Duret L."/>
            <person name="Fudal I."/>
            <person name="Goodwin S.B."/>
            <person name="Gout L."/>
            <person name="Glaser N."/>
            <person name="Linglin J."/>
            <person name="Kema G.H.J."/>
            <person name="Lapalu N."/>
            <person name="Lawrence C.B."/>
            <person name="May K."/>
            <person name="Meyer M."/>
            <person name="Ollivier B."/>
            <person name="Poulain J."/>
            <person name="Schoch C.L."/>
            <person name="Simon A."/>
            <person name="Spatafora J.W."/>
            <person name="Stachowiak A."/>
            <person name="Turgeon B.G."/>
            <person name="Tyler B.M."/>
            <person name="Vincent D."/>
            <person name="Weissenbach J."/>
            <person name="Amselem J."/>
            <person name="Quesneville H."/>
            <person name="Oliver R.P."/>
            <person name="Wincker P."/>
            <person name="Balesdent M.-H."/>
            <person name="Howlett B.J."/>
        </authorList>
    </citation>
    <scope>NUCLEOTIDE SEQUENCE [LARGE SCALE GENOMIC DNA]</scope>
    <source>
        <strain evidence="5">JN3 / isolate v23.1.3 / race Av1-4-5-6-7-8</strain>
    </source>
</reference>
<keyword evidence="2" id="KW-1133">Transmembrane helix</keyword>
<dbReference type="AlphaFoldDB" id="E4ZQJ8"/>
<sequence length="709" mass="79494">MHQQEPSDMSLPSTPRLLADEIQVPEIDGDEKFSELVDKFSQFFEHAIRLPHTFEDLRRSQEGRALQPLIEYLSTQVEHPCTASALLALKGHFSALEENSDVPGVNQARGYACEFVAWQFVSNLKDSDAMEYLLVELPPLASSRSQVTEDRQSVQGDGNGNGASQSNERTPLLPTSNSDYFGHNSPAISRFSSLTSQCENLSALEIASVSGAKKFLGQRPVQKLINGLFKGDIVFWETLSVNSIKRPRKYNRRQADPFSRLRVPLYLKVFETLFFGVFLALYYAVLVARNEERVTVAEIMLYVWIASFAYDEFADWTDAGQTSFYASDFWWTWDISIVVVGMIFCVLRIVGLTTASTDTMDLAYDVLGLEALFLIPRIFALLSLNRYFGTLIPCLKEMTKDFVKFLSLVVILYLGFLTTFVLLARGTFSAKEMSWILIKVFFGSSYLGFDIAEEITCVYTYSVSKSKSPLSLHDTYEPQVANSDHAGYIAAVLDHARDEYLFIFKLKQTYLFSTSSAYSVWASAFSQYSIQPCAAAQAFSTVAKPGTPKATWTRSARWTLKTIARLISSQNLIPLIIRPLRLFLPSERLREVRIVLLKATHVPFVGAIWVYEQLANTHKPNSSAMSLSGPQIPSSKKLPRLPVNSPRLLMADGQVARMHHTSRSHTRTGVPEPDAQLRNLVLKLSAQVEELTTMVSQLSEQREASPAAA</sequence>
<gene>
    <name evidence="4" type="ORF">LEMA_P036770.1</name>
</gene>
<evidence type="ECO:0000256" key="2">
    <source>
        <dbReference type="SAM" id="Phobius"/>
    </source>
</evidence>
<dbReference type="Proteomes" id="UP000002668">
    <property type="component" value="Genome"/>
</dbReference>
<dbReference type="PANTHER" id="PTHR35859:SF5">
    <property type="entry name" value="ION TRANSPORT DOMAIN-CONTAINING PROTEIN"/>
    <property type="match status" value="1"/>
</dbReference>
<proteinExistence type="predicted"/>
<feature type="transmembrane region" description="Helical" evidence="2">
    <location>
        <begin position="402"/>
        <end position="424"/>
    </location>
</feature>
<keyword evidence="2" id="KW-0472">Membrane</keyword>
<protein>
    <recommendedName>
        <fullName evidence="3">Calcium channel YVC1-like C-terminal transmembrane domain-containing protein</fullName>
    </recommendedName>
</protein>
<feature type="region of interest" description="Disordered" evidence="1">
    <location>
        <begin position="144"/>
        <end position="176"/>
    </location>
</feature>